<dbReference type="InterPro" id="IPR032675">
    <property type="entry name" value="LRR_dom_sf"/>
</dbReference>
<accession>A0A0H2SS85</accession>
<evidence type="ECO:0008006" key="3">
    <source>
        <dbReference type="Google" id="ProtNLM"/>
    </source>
</evidence>
<dbReference type="EMBL" id="KQ085884">
    <property type="protein sequence ID" value="KLO19961.1"/>
    <property type="molecule type" value="Genomic_DNA"/>
</dbReference>
<protein>
    <recommendedName>
        <fullName evidence="3">F-box domain-containing protein</fullName>
    </recommendedName>
</protein>
<keyword evidence="2" id="KW-1185">Reference proteome</keyword>
<evidence type="ECO:0000313" key="1">
    <source>
        <dbReference type="EMBL" id="KLO19961.1"/>
    </source>
</evidence>
<dbReference type="OrthoDB" id="2269034at2759"/>
<dbReference type="SUPFAM" id="SSF52047">
    <property type="entry name" value="RNI-like"/>
    <property type="match status" value="1"/>
</dbReference>
<evidence type="ECO:0000313" key="2">
    <source>
        <dbReference type="Proteomes" id="UP000053477"/>
    </source>
</evidence>
<sequence>MMLPEILANVIRFVITRGEDVERAGWLELGLGGRIRPCIMTARDTPWPYMFVCKTWYDALLSTPHLWTTFFAICDGRHPDVPRIASMFDHCLRRSVNEPLTLYICSSFRNWKEADAKNHTIVFNMIKRAYEQKHRWEDVRLSFHCQRFEAPDEEPAGQAPAPIEFNLQLKDTTMLKKLGIDISGTERFASNPRRGRQLALMPSHHLQLLRIQNKDTNILLPSGSGKPLHFPNLHTLDLDFALNGTHDQLWALLAASPNVVSLKLRLSFIPPHGPTSITPNTSTLPFFKLHDLAIQANSTIQLSALLDRWDFPSLKKLKLLWFSLSNESLSEMTRVFTMHPHSIDSLLLDIIRIPQAESLEISALKTFFRSFSELEHLQVDSVVRYYIPDSFFRAFTKMISRPDAGEDDQVGTDVLPRLKTLVLTASSANILVGDRSPGVIKNVILACKQRYPADFHIKVQQDDYAPSMCGELQLEEVAVRSLLEDMDVRRCVSEDFSVYVQVKKDEFQTWMDSPR</sequence>
<dbReference type="AlphaFoldDB" id="A0A0H2SS85"/>
<gene>
    <name evidence="1" type="ORF">SCHPADRAFT_48361</name>
</gene>
<name>A0A0H2SS85_9AGAM</name>
<dbReference type="InParanoid" id="A0A0H2SS85"/>
<proteinExistence type="predicted"/>
<organism evidence="1 2">
    <name type="scientific">Schizopora paradoxa</name>
    <dbReference type="NCBI Taxonomy" id="27342"/>
    <lineage>
        <taxon>Eukaryota</taxon>
        <taxon>Fungi</taxon>
        <taxon>Dikarya</taxon>
        <taxon>Basidiomycota</taxon>
        <taxon>Agaricomycotina</taxon>
        <taxon>Agaricomycetes</taxon>
        <taxon>Hymenochaetales</taxon>
        <taxon>Schizoporaceae</taxon>
        <taxon>Schizopora</taxon>
    </lineage>
</organism>
<dbReference type="Gene3D" id="3.80.10.10">
    <property type="entry name" value="Ribonuclease Inhibitor"/>
    <property type="match status" value="1"/>
</dbReference>
<dbReference type="Proteomes" id="UP000053477">
    <property type="component" value="Unassembled WGS sequence"/>
</dbReference>
<reference evidence="1 2" key="1">
    <citation type="submission" date="2015-04" db="EMBL/GenBank/DDBJ databases">
        <title>Complete genome sequence of Schizopora paradoxa KUC8140, a cosmopolitan wood degrader in East Asia.</title>
        <authorList>
            <consortium name="DOE Joint Genome Institute"/>
            <person name="Min B."/>
            <person name="Park H."/>
            <person name="Jang Y."/>
            <person name="Kim J.-J."/>
            <person name="Kim K.H."/>
            <person name="Pangilinan J."/>
            <person name="Lipzen A."/>
            <person name="Riley R."/>
            <person name="Grigoriev I.V."/>
            <person name="Spatafora J.W."/>
            <person name="Choi I.-G."/>
        </authorList>
    </citation>
    <scope>NUCLEOTIDE SEQUENCE [LARGE SCALE GENOMIC DNA]</scope>
    <source>
        <strain evidence="1 2">KUC8140</strain>
    </source>
</reference>